<keyword evidence="1" id="KW-0812">Transmembrane</keyword>
<dbReference type="SUPFAM" id="SSF89372">
    <property type="entry name" value="Fucose-specific lectin"/>
    <property type="match status" value="1"/>
</dbReference>
<evidence type="ECO:0000313" key="3">
    <source>
        <dbReference type="Proteomes" id="UP000016986"/>
    </source>
</evidence>
<keyword evidence="3" id="KW-1185">Reference proteome</keyword>
<keyword evidence="1" id="KW-1133">Transmembrane helix</keyword>
<dbReference type="RefSeq" id="WP_021780383.1">
    <property type="nucleotide sequence ID" value="NZ_BATA01000045.1"/>
</dbReference>
<evidence type="ECO:0008006" key="4">
    <source>
        <dbReference type="Google" id="ProtNLM"/>
    </source>
</evidence>
<protein>
    <recommendedName>
        <fullName evidence="4">VCBS repeat-containing protein</fullName>
    </recommendedName>
</protein>
<dbReference type="Proteomes" id="UP000016986">
    <property type="component" value="Unassembled WGS sequence"/>
</dbReference>
<reference evidence="2 3" key="1">
    <citation type="submission" date="2013-09" db="EMBL/GenBank/DDBJ databases">
        <title>Whole genome sequencing of Halarchaeum acidiphilum strain MH1-52-1.</title>
        <authorList>
            <person name="Shimane Y."/>
            <person name="Minegishi H."/>
            <person name="Nishi S."/>
            <person name="Echigo A."/>
            <person name="Shuto A."/>
            <person name="Konishi M."/>
            <person name="Ito T."/>
            <person name="Ohkuma M."/>
            <person name="Ohta Y."/>
            <person name="Nagano Y."/>
            <person name="Tsubouchi T."/>
            <person name="Mori K."/>
            <person name="Usui K."/>
            <person name="Kamekura M."/>
            <person name="Usami R."/>
            <person name="Takaki Y."/>
            <person name="Hatada Y."/>
        </authorList>
    </citation>
    <scope>NUCLEOTIDE SEQUENCE [LARGE SCALE GENOMIC DNA]</scope>
    <source>
        <strain evidence="2 3">JCM 16109</strain>
    </source>
</reference>
<evidence type="ECO:0000256" key="1">
    <source>
        <dbReference type="SAM" id="Phobius"/>
    </source>
</evidence>
<name>U2YW67_9EURY</name>
<comment type="caution">
    <text evidence="2">The sequence shown here is derived from an EMBL/GenBank/DDBJ whole genome shotgun (WGS) entry which is preliminary data.</text>
</comment>
<dbReference type="eggNOG" id="arCOG07777">
    <property type="taxonomic scope" value="Archaea"/>
</dbReference>
<accession>U2YW67</accession>
<dbReference type="OrthoDB" id="238714at2157"/>
<evidence type="ECO:0000313" key="2">
    <source>
        <dbReference type="EMBL" id="GAD53037.1"/>
    </source>
</evidence>
<keyword evidence="1" id="KW-0472">Membrane</keyword>
<dbReference type="AlphaFoldDB" id="U2YW67"/>
<sequence length="597" mass="62729">MDGARADDRGQLILIAGIGVAVALVALALILNSLVFTQYLATKPSPDGSEAVAYQHAVADGVRGLVSEANYREYDGNVSDTVRNGTGTLSDLLARQYGAHGTLVNATVRSVENGTSIHQDAPRRFTNASGNGNWTLFGGADGVRGFRMTITNASAASAEHPFRLNVTLEGGMTPIEIYPDTNGSGLIVNDTTDENSRLNNVSTPATIDFANGSVNGSHTDQLDFYESENVTDVAVANGERAVGKYVVVANRSEEDVTTSDDYYDTTDRSPYAVPAVYATTLHASYAAPDVTYETDVHVSPSAFGAGPDGEDGRYGVFRPPGDTVFRYNDAPTNLSVMNATGTDPQRFPQTDVEAIGPREYDFTGDDVLDVPYVDDAGNLYLTNASGSTTRLATDVFQPKSLLAIGYWNGTGPSVFYAGDNKVNIYRVQPGHEPTLVVDNSNNGGANGASGIGDVDGDGENELVFVGGSQEQYVYEPEGGKADKIENGQAAQNQGIGASQPIDFNGDGVARVPHVDGSNNLDLVDTRDGTNTNIISGGVANSPVTAYDVDGDGSLEIIYLNTNSHLMYVDNVTGTPIGKPLLNESGGAILGSKKTGVA</sequence>
<dbReference type="Pfam" id="PF23922">
    <property type="entry name" value="DUF7261"/>
    <property type="match status" value="1"/>
</dbReference>
<dbReference type="EMBL" id="BATA01000045">
    <property type="protein sequence ID" value="GAD53037.1"/>
    <property type="molecule type" value="Genomic_DNA"/>
</dbReference>
<gene>
    <name evidence="2" type="ORF">MBEHAL_1797</name>
</gene>
<dbReference type="InterPro" id="IPR055685">
    <property type="entry name" value="DUF7261"/>
</dbReference>
<proteinExistence type="predicted"/>
<feature type="transmembrane region" description="Helical" evidence="1">
    <location>
        <begin position="12"/>
        <end position="36"/>
    </location>
</feature>
<organism evidence="2 3">
    <name type="scientific">Halarchaeum acidiphilum MH1-52-1</name>
    <dbReference type="NCBI Taxonomy" id="1261545"/>
    <lineage>
        <taxon>Archaea</taxon>
        <taxon>Methanobacteriati</taxon>
        <taxon>Methanobacteriota</taxon>
        <taxon>Stenosarchaea group</taxon>
        <taxon>Halobacteria</taxon>
        <taxon>Halobacteriales</taxon>
        <taxon>Halobacteriaceae</taxon>
    </lineage>
</organism>